<dbReference type="InterPro" id="IPR010679">
    <property type="entry name" value="DUF1254"/>
</dbReference>
<name>A0A8H7W482_9HELO</name>
<feature type="signal peptide" evidence="1">
    <location>
        <begin position="1"/>
        <end position="20"/>
    </location>
</feature>
<dbReference type="Gene3D" id="2.60.40.1610">
    <property type="entry name" value="Domain of unknown function DUF1254"/>
    <property type="match status" value="1"/>
</dbReference>
<dbReference type="Gene3D" id="2.60.120.600">
    <property type="entry name" value="Domain of unknown function DUF1214, C-terminal domain"/>
    <property type="match status" value="1"/>
</dbReference>
<gene>
    <name evidence="4" type="ORF">IFR04_009792</name>
</gene>
<dbReference type="Pfam" id="PF06863">
    <property type="entry name" value="DUF1254"/>
    <property type="match status" value="1"/>
</dbReference>
<comment type="caution">
    <text evidence="4">The sequence shown here is derived from an EMBL/GenBank/DDBJ whole genome shotgun (WGS) entry which is preliminary data.</text>
</comment>
<dbReference type="EMBL" id="JAFJYH010000165">
    <property type="protein sequence ID" value="KAG4417086.1"/>
    <property type="molecule type" value="Genomic_DNA"/>
</dbReference>
<feature type="domain" description="DUF1254" evidence="3">
    <location>
        <begin position="63"/>
        <end position="201"/>
    </location>
</feature>
<dbReference type="SUPFAM" id="SSF160935">
    <property type="entry name" value="VPA0735-like"/>
    <property type="match status" value="1"/>
</dbReference>
<sequence>MYLTPALLSLALVLKQGAMAAVPPPGIGEPCSSPTAPENYSYGYPLVLYVQTFEPTLRAVGANNIQNEARLADAKSEVLVRPNVDTLYSRAAIDLSHANVVLSVPEISANRFYVVPFYDLYGNNFANLGSISNSRPGDYLLTPAGNEEPGVWITGEGYESDKYQGIIKFPTTYGSIMMRIVIKNNDADLEEVQSIQSQVSMATIERDEEPLTAALNPALLGNGSLSDAALLLPFNFSASQTTQTLQLLAQFAAANPPIDKSDQSRVTSMLAAAGIKNGTYTAPAGIDYTQVYTLIGEEFLALLDPLNHAFDQNGWFILHPSLSGNFGVEYTARAYIAWFGYLQLADYVAAYPTYLDPAFPATQVSLQLAANESYIMTFSEKPPVTGFWSLTAYNSSNYLVPNSLDRYALGDRSNLTYSDGTRVYADASSNGAFSILIQPADIAPGANWTDNWLPSPAGGGQFTVNLRWYGPTETLLNGTYTYPIVSKQGIVL</sequence>
<dbReference type="OrthoDB" id="2018906at2759"/>
<dbReference type="AlphaFoldDB" id="A0A8H7W482"/>
<dbReference type="Proteomes" id="UP000664132">
    <property type="component" value="Unassembled WGS sequence"/>
</dbReference>
<feature type="domain" description="DUF1214" evidence="2">
    <location>
        <begin position="367"/>
        <end position="472"/>
    </location>
</feature>
<evidence type="ECO:0000259" key="3">
    <source>
        <dbReference type="Pfam" id="PF06863"/>
    </source>
</evidence>
<dbReference type="InterPro" id="IPR037050">
    <property type="entry name" value="DUF1254_sf"/>
</dbReference>
<evidence type="ECO:0000259" key="2">
    <source>
        <dbReference type="Pfam" id="PF06742"/>
    </source>
</evidence>
<keyword evidence="5" id="KW-1185">Reference proteome</keyword>
<proteinExistence type="predicted"/>
<dbReference type="PANTHER" id="PTHR36509:SF2">
    <property type="entry name" value="BLL3101 PROTEIN"/>
    <property type="match status" value="1"/>
</dbReference>
<evidence type="ECO:0000256" key="1">
    <source>
        <dbReference type="SAM" id="SignalP"/>
    </source>
</evidence>
<dbReference type="InterPro" id="IPR037049">
    <property type="entry name" value="DUF1214_C_sf"/>
</dbReference>
<keyword evidence="1" id="KW-0732">Signal</keyword>
<accession>A0A8H7W482</accession>
<organism evidence="4 5">
    <name type="scientific">Cadophora malorum</name>
    <dbReference type="NCBI Taxonomy" id="108018"/>
    <lineage>
        <taxon>Eukaryota</taxon>
        <taxon>Fungi</taxon>
        <taxon>Dikarya</taxon>
        <taxon>Ascomycota</taxon>
        <taxon>Pezizomycotina</taxon>
        <taxon>Leotiomycetes</taxon>
        <taxon>Helotiales</taxon>
        <taxon>Ploettnerulaceae</taxon>
        <taxon>Cadophora</taxon>
    </lineage>
</organism>
<evidence type="ECO:0008006" key="6">
    <source>
        <dbReference type="Google" id="ProtNLM"/>
    </source>
</evidence>
<dbReference type="PANTHER" id="PTHR36509">
    <property type="entry name" value="BLL3101 PROTEIN"/>
    <property type="match status" value="1"/>
</dbReference>
<evidence type="ECO:0000313" key="5">
    <source>
        <dbReference type="Proteomes" id="UP000664132"/>
    </source>
</evidence>
<protein>
    <recommendedName>
        <fullName evidence="6">DUF1254-domain-containing protein</fullName>
    </recommendedName>
</protein>
<evidence type="ECO:0000313" key="4">
    <source>
        <dbReference type="EMBL" id="KAG4417086.1"/>
    </source>
</evidence>
<dbReference type="InterPro" id="IPR010621">
    <property type="entry name" value="DUF1214"/>
</dbReference>
<reference evidence="4" key="1">
    <citation type="submission" date="2021-02" db="EMBL/GenBank/DDBJ databases">
        <title>Genome sequence Cadophora malorum strain M34.</title>
        <authorList>
            <person name="Stefanovic E."/>
            <person name="Vu D."/>
            <person name="Scully C."/>
            <person name="Dijksterhuis J."/>
            <person name="Roader J."/>
            <person name="Houbraken J."/>
        </authorList>
    </citation>
    <scope>NUCLEOTIDE SEQUENCE</scope>
    <source>
        <strain evidence="4">M34</strain>
    </source>
</reference>
<feature type="chain" id="PRO_5034153035" description="DUF1254-domain-containing protein" evidence="1">
    <location>
        <begin position="21"/>
        <end position="492"/>
    </location>
</feature>
<dbReference type="Pfam" id="PF06742">
    <property type="entry name" value="DUF1214"/>
    <property type="match status" value="1"/>
</dbReference>